<dbReference type="Gene3D" id="3.10.420.10">
    <property type="entry name" value="SecB-like"/>
    <property type="match status" value="1"/>
</dbReference>
<sequence length="130" mass="14778">MNRSKFQFSNPELEKIEFLVNQDFNEEKCDGIEMQSNIEVKILDSHEARVQLTLNIGNATDSQPFNICIKMGANFMWEEAIGEERAKQLLNINAPAVLLSYIRPMVSSMTNSSKYPALNIPFIDFTKSAN</sequence>
<dbReference type="InterPro" id="IPR035958">
    <property type="entry name" value="SecB-like_sf"/>
</dbReference>
<evidence type="ECO:0000256" key="1">
    <source>
        <dbReference type="ARBA" id="ARBA00009990"/>
    </source>
</evidence>
<evidence type="ECO:0000313" key="3">
    <source>
        <dbReference type="EMBL" id="MCG4765085.1"/>
    </source>
</evidence>
<dbReference type="Proteomes" id="UP001199915">
    <property type="component" value="Unassembled WGS sequence"/>
</dbReference>
<comment type="similarity">
    <text evidence="1">Belongs to the SecB family.</text>
</comment>
<dbReference type="GO" id="GO:0015031">
    <property type="term" value="P:protein transport"/>
    <property type="evidence" value="ECO:0007669"/>
    <property type="project" value="InterPro"/>
</dbReference>
<dbReference type="InterPro" id="IPR003708">
    <property type="entry name" value="SecB"/>
</dbReference>
<dbReference type="GO" id="GO:0051262">
    <property type="term" value="P:protein tetramerization"/>
    <property type="evidence" value="ECO:0007669"/>
    <property type="project" value="InterPro"/>
</dbReference>
<reference evidence="2 4" key="1">
    <citation type="submission" date="2015-09" db="EMBL/GenBank/DDBJ databases">
        <authorList>
            <consortium name="Pathogen Informatics"/>
        </authorList>
    </citation>
    <scope>NUCLEOTIDE SEQUENCE [LARGE SCALE GENOMIC DNA]</scope>
    <source>
        <strain evidence="2 4">2789STDY5834885</strain>
    </source>
</reference>
<proteinExistence type="inferred from homology"/>
<dbReference type="EMBL" id="CZAL01000012">
    <property type="protein sequence ID" value="CUP58578.1"/>
    <property type="molecule type" value="Genomic_DNA"/>
</dbReference>
<reference evidence="3" key="2">
    <citation type="submission" date="2022-01" db="EMBL/GenBank/DDBJ databases">
        <title>Collection of gut derived symbiotic bacterial strains cultured from healthy donors.</title>
        <authorList>
            <person name="Lin H."/>
            <person name="Kohout C."/>
            <person name="Waligurski E."/>
            <person name="Pamer E.G."/>
        </authorList>
    </citation>
    <scope>NUCLEOTIDE SEQUENCE</scope>
    <source>
        <strain evidence="3">DFI.5.49</strain>
    </source>
</reference>
<dbReference type="EMBL" id="JAKNFS010000007">
    <property type="protein sequence ID" value="MCG4765085.1"/>
    <property type="molecule type" value="Genomic_DNA"/>
</dbReference>
<evidence type="ECO:0000313" key="4">
    <source>
        <dbReference type="Proteomes" id="UP000095709"/>
    </source>
</evidence>
<organism evidence="2 4">
    <name type="scientific">Fusicatenibacter saccharivorans</name>
    <dbReference type="NCBI Taxonomy" id="1150298"/>
    <lineage>
        <taxon>Bacteria</taxon>
        <taxon>Bacillati</taxon>
        <taxon>Bacillota</taxon>
        <taxon>Clostridia</taxon>
        <taxon>Lachnospirales</taxon>
        <taxon>Lachnospiraceae</taxon>
        <taxon>Fusicatenibacter</taxon>
    </lineage>
</organism>
<accession>A0A174PIW2</accession>
<dbReference type="Proteomes" id="UP000095709">
    <property type="component" value="Unassembled WGS sequence"/>
</dbReference>
<protein>
    <submittedName>
        <fullName evidence="2">Preprotein translocase subunit SecB</fullName>
    </submittedName>
    <submittedName>
        <fullName evidence="3">Protein-export chaperone SecB</fullName>
    </submittedName>
</protein>
<dbReference type="AlphaFoldDB" id="A0A174PIW2"/>
<evidence type="ECO:0000313" key="2">
    <source>
        <dbReference type="EMBL" id="CUP58578.1"/>
    </source>
</evidence>
<dbReference type="RefSeq" id="WP_055267202.1">
    <property type="nucleotide sequence ID" value="NZ_CZAL01000012.1"/>
</dbReference>
<dbReference type="Pfam" id="PF02556">
    <property type="entry name" value="SecB"/>
    <property type="match status" value="1"/>
</dbReference>
<dbReference type="SUPFAM" id="SSF54611">
    <property type="entry name" value="SecB-like"/>
    <property type="match status" value="1"/>
</dbReference>
<gene>
    <name evidence="2" type="ORF">ERS852498_02322</name>
    <name evidence="3" type="ORF">L0N21_06120</name>
</gene>
<dbReference type="GO" id="GO:0051082">
    <property type="term" value="F:unfolded protein binding"/>
    <property type="evidence" value="ECO:0007669"/>
    <property type="project" value="InterPro"/>
</dbReference>
<name>A0A174PIW2_9FIRM</name>